<organism evidence="2 3">
    <name type="scientific">Laceyella tengchongensis</name>
    <dbReference type="NCBI Taxonomy" id="574699"/>
    <lineage>
        <taxon>Bacteria</taxon>
        <taxon>Bacillati</taxon>
        <taxon>Bacillota</taxon>
        <taxon>Bacilli</taxon>
        <taxon>Bacillales</taxon>
        <taxon>Thermoactinomycetaceae</taxon>
        <taxon>Laceyella</taxon>
    </lineage>
</organism>
<name>A0AA46AFW7_9BACL</name>
<gene>
    <name evidence="2" type="ORF">SAMN06265361_10487</name>
</gene>
<proteinExistence type="predicted"/>
<comment type="caution">
    <text evidence="2">The sequence shown here is derived from an EMBL/GenBank/DDBJ whole genome shotgun (WGS) entry which is preliminary data.</text>
</comment>
<dbReference type="EMBL" id="FXTU01000004">
    <property type="protein sequence ID" value="SMP22665.1"/>
    <property type="molecule type" value="Genomic_DNA"/>
</dbReference>
<reference evidence="2" key="1">
    <citation type="submission" date="2017-05" db="EMBL/GenBank/DDBJ databases">
        <authorList>
            <person name="Varghese N."/>
            <person name="Submissions S."/>
        </authorList>
    </citation>
    <scope>NUCLEOTIDE SEQUENCE</scope>
    <source>
        <strain evidence="2">DSM 45262</strain>
    </source>
</reference>
<evidence type="ECO:0000256" key="1">
    <source>
        <dbReference type="SAM" id="Phobius"/>
    </source>
</evidence>
<keyword evidence="1" id="KW-0812">Transmembrane</keyword>
<keyword evidence="3" id="KW-1185">Reference proteome</keyword>
<keyword evidence="1" id="KW-0472">Membrane</keyword>
<sequence>MYRILTGAIFCLISSILFATRYIAAAILNTRVEVGSNFPYFLELLGSELQIASVITLLIGIGYIVLGEIEVKKGMK</sequence>
<dbReference type="RefSeq" id="WP_102993404.1">
    <property type="nucleotide sequence ID" value="NZ_FXTU01000004.1"/>
</dbReference>
<evidence type="ECO:0000313" key="3">
    <source>
        <dbReference type="Proteomes" id="UP001157946"/>
    </source>
</evidence>
<dbReference type="Proteomes" id="UP001157946">
    <property type="component" value="Unassembled WGS sequence"/>
</dbReference>
<evidence type="ECO:0000313" key="2">
    <source>
        <dbReference type="EMBL" id="SMP22665.1"/>
    </source>
</evidence>
<feature type="transmembrane region" description="Helical" evidence="1">
    <location>
        <begin position="49"/>
        <end position="66"/>
    </location>
</feature>
<keyword evidence="1" id="KW-1133">Transmembrane helix</keyword>
<protein>
    <submittedName>
        <fullName evidence="2">Uncharacterized protein</fullName>
    </submittedName>
</protein>
<dbReference type="AlphaFoldDB" id="A0AA46AFW7"/>
<accession>A0AA46AFW7</accession>